<evidence type="ECO:0000256" key="7">
    <source>
        <dbReference type="SAM" id="Phobius"/>
    </source>
</evidence>
<evidence type="ECO:0000256" key="6">
    <source>
        <dbReference type="ARBA" id="ARBA00023136"/>
    </source>
</evidence>
<comment type="subcellular location">
    <subcellularLocation>
        <location evidence="1">Cell membrane</location>
        <topology evidence="1">Multi-pass membrane protein</topology>
    </subcellularLocation>
</comment>
<evidence type="ECO:0000256" key="3">
    <source>
        <dbReference type="ARBA" id="ARBA00022475"/>
    </source>
</evidence>
<sequence length="295" mass="31549">MNTQMWASGKVMLAMTIVGSSVVAGKFIIQSFPVFLANELRFLVASAALVPLWMKVEGFSVLDRKDYLSIFLQALFGVFLFNILMLSGLSLTSAIEAGIITSTLPACTAILSVFLLKEHFTRNIGLGVLMAVFGTVLINITSISTIDLTSLAGNLLILGAICCESLFIILGKSHSKRVSALTVATMVSCFGAVLFFPFAIAESRSFAFKEVTFAEWGLVVYFGIIVTVLAFILMQQGLARISATSAGILTSFLPISSIVLSSLFLGEKISFLQCGGFGFILGALYLLSKPSTQIG</sequence>
<keyword evidence="6 7" id="KW-0472">Membrane</keyword>
<dbReference type="InterPro" id="IPR051258">
    <property type="entry name" value="Diverse_Substrate_Transporter"/>
</dbReference>
<reference evidence="9" key="1">
    <citation type="submission" date="2023-05" db="EMBL/GenBank/DDBJ databases">
        <title>Comparative genomics of Bacillaceae isolates and their secondary metabolite potential.</title>
        <authorList>
            <person name="Song L."/>
            <person name="Nielsen L.J."/>
            <person name="Mohite O."/>
            <person name="Xu X."/>
            <person name="Weber T."/>
            <person name="Kovacs A.T."/>
        </authorList>
    </citation>
    <scope>NUCLEOTIDE SEQUENCE</scope>
    <source>
        <strain evidence="9">LY1</strain>
    </source>
</reference>
<dbReference type="RefSeq" id="WP_283869931.1">
    <property type="nucleotide sequence ID" value="NZ_CP126101.1"/>
</dbReference>
<evidence type="ECO:0000259" key="8">
    <source>
        <dbReference type="Pfam" id="PF00892"/>
    </source>
</evidence>
<comment type="similarity">
    <text evidence="2">Belongs to the EamA transporter family.</text>
</comment>
<organism evidence="9 10">
    <name type="scientific">Lysinibacillus pakistanensis</name>
    <dbReference type="NCBI Taxonomy" id="759811"/>
    <lineage>
        <taxon>Bacteria</taxon>
        <taxon>Bacillati</taxon>
        <taxon>Bacillota</taxon>
        <taxon>Bacilli</taxon>
        <taxon>Bacillales</taxon>
        <taxon>Bacillaceae</taxon>
        <taxon>Lysinibacillus</taxon>
    </lineage>
</organism>
<dbReference type="EMBL" id="CP126101">
    <property type="protein sequence ID" value="WHY51350.1"/>
    <property type="molecule type" value="Genomic_DNA"/>
</dbReference>
<dbReference type="InterPro" id="IPR037185">
    <property type="entry name" value="EmrE-like"/>
</dbReference>
<dbReference type="InterPro" id="IPR000620">
    <property type="entry name" value="EamA_dom"/>
</dbReference>
<gene>
    <name evidence="9" type="ORF">QNH24_24340</name>
</gene>
<accession>A0AAX3WU17</accession>
<keyword evidence="3" id="KW-1003">Cell membrane</keyword>
<feature type="domain" description="EamA" evidence="8">
    <location>
        <begin position="152"/>
        <end position="288"/>
    </location>
</feature>
<keyword evidence="5 7" id="KW-1133">Transmembrane helix</keyword>
<evidence type="ECO:0000256" key="4">
    <source>
        <dbReference type="ARBA" id="ARBA00022692"/>
    </source>
</evidence>
<feature type="transmembrane region" description="Helical" evidence="7">
    <location>
        <begin position="178"/>
        <end position="201"/>
    </location>
</feature>
<dbReference type="Pfam" id="PF00892">
    <property type="entry name" value="EamA"/>
    <property type="match status" value="2"/>
</dbReference>
<feature type="transmembrane region" description="Helical" evidence="7">
    <location>
        <begin position="152"/>
        <end position="171"/>
    </location>
</feature>
<feature type="transmembrane region" description="Helical" evidence="7">
    <location>
        <begin position="66"/>
        <end position="85"/>
    </location>
</feature>
<feature type="domain" description="EamA" evidence="8">
    <location>
        <begin position="11"/>
        <end position="139"/>
    </location>
</feature>
<dbReference type="SUPFAM" id="SSF103481">
    <property type="entry name" value="Multidrug resistance efflux transporter EmrE"/>
    <property type="match status" value="2"/>
</dbReference>
<feature type="transmembrane region" description="Helical" evidence="7">
    <location>
        <begin position="246"/>
        <end position="264"/>
    </location>
</feature>
<feature type="transmembrane region" description="Helical" evidence="7">
    <location>
        <begin position="12"/>
        <end position="29"/>
    </location>
</feature>
<feature type="transmembrane region" description="Helical" evidence="7">
    <location>
        <begin position="97"/>
        <end position="116"/>
    </location>
</feature>
<dbReference type="PANTHER" id="PTHR42920:SF15">
    <property type="entry name" value="MEMBRANE PROTEIN"/>
    <property type="match status" value="1"/>
</dbReference>
<dbReference type="AlphaFoldDB" id="A0AAX3WU17"/>
<proteinExistence type="inferred from homology"/>
<feature type="transmembrane region" description="Helical" evidence="7">
    <location>
        <begin position="270"/>
        <end position="287"/>
    </location>
</feature>
<evidence type="ECO:0000313" key="9">
    <source>
        <dbReference type="EMBL" id="WHY51350.1"/>
    </source>
</evidence>
<evidence type="ECO:0000313" key="10">
    <source>
        <dbReference type="Proteomes" id="UP001178322"/>
    </source>
</evidence>
<dbReference type="PANTHER" id="PTHR42920">
    <property type="entry name" value="OS03G0707200 PROTEIN-RELATED"/>
    <property type="match status" value="1"/>
</dbReference>
<feature type="transmembrane region" description="Helical" evidence="7">
    <location>
        <begin position="213"/>
        <end position="234"/>
    </location>
</feature>
<evidence type="ECO:0000256" key="5">
    <source>
        <dbReference type="ARBA" id="ARBA00022989"/>
    </source>
</evidence>
<dbReference type="GO" id="GO:0005886">
    <property type="term" value="C:plasma membrane"/>
    <property type="evidence" value="ECO:0007669"/>
    <property type="project" value="UniProtKB-SubCell"/>
</dbReference>
<dbReference type="Proteomes" id="UP001178322">
    <property type="component" value="Chromosome"/>
</dbReference>
<evidence type="ECO:0000256" key="1">
    <source>
        <dbReference type="ARBA" id="ARBA00004651"/>
    </source>
</evidence>
<name>A0AAX3WU17_9BACI</name>
<feature type="transmembrane region" description="Helical" evidence="7">
    <location>
        <begin position="35"/>
        <end position="54"/>
    </location>
</feature>
<keyword evidence="4 7" id="KW-0812">Transmembrane</keyword>
<protein>
    <submittedName>
        <fullName evidence="9">DMT family transporter</fullName>
    </submittedName>
</protein>
<evidence type="ECO:0000256" key="2">
    <source>
        <dbReference type="ARBA" id="ARBA00007362"/>
    </source>
</evidence>
<feature type="transmembrane region" description="Helical" evidence="7">
    <location>
        <begin position="123"/>
        <end position="146"/>
    </location>
</feature>